<evidence type="ECO:0000256" key="2">
    <source>
        <dbReference type="SAM" id="MobiDB-lite"/>
    </source>
</evidence>
<comment type="caution">
    <text evidence="5">The sequence shown here is derived from an EMBL/GenBank/DDBJ whole genome shotgun (WGS) entry which is preliminary data.</text>
</comment>
<keyword evidence="6" id="KW-1185">Reference proteome</keyword>
<dbReference type="PANTHER" id="PTHR42673">
    <property type="entry name" value="MALEYLACETOACETATE ISOMERASE"/>
    <property type="match status" value="1"/>
</dbReference>
<dbReference type="InterPro" id="IPR036282">
    <property type="entry name" value="Glutathione-S-Trfase_C_sf"/>
</dbReference>
<dbReference type="Gene3D" id="1.20.1050.10">
    <property type="match status" value="1"/>
</dbReference>
<protein>
    <submittedName>
        <fullName evidence="5">Maleylacetoacetate isomerase</fullName>
        <ecNumber evidence="5">5.2.1.2</ecNumber>
    </submittedName>
</protein>
<dbReference type="PROSITE" id="PS50405">
    <property type="entry name" value="GST_CTER"/>
    <property type="match status" value="1"/>
</dbReference>
<evidence type="ECO:0000313" key="6">
    <source>
        <dbReference type="Proteomes" id="UP001201985"/>
    </source>
</evidence>
<proteinExistence type="inferred from homology"/>
<dbReference type="InterPro" id="IPR010987">
    <property type="entry name" value="Glutathione-S-Trfase_C-like"/>
</dbReference>
<keyword evidence="5" id="KW-0413">Isomerase</keyword>
<dbReference type="GO" id="GO:0016034">
    <property type="term" value="F:maleylacetoacetate isomerase activity"/>
    <property type="evidence" value="ECO:0007669"/>
    <property type="project" value="UniProtKB-EC"/>
</dbReference>
<dbReference type="NCBIfam" id="TIGR01262">
    <property type="entry name" value="maiA"/>
    <property type="match status" value="1"/>
</dbReference>
<feature type="domain" description="GST C-terminal" evidence="4">
    <location>
        <begin position="86"/>
        <end position="208"/>
    </location>
</feature>
<dbReference type="SFLD" id="SFLDG00358">
    <property type="entry name" value="Main_(cytGST)"/>
    <property type="match status" value="1"/>
</dbReference>
<dbReference type="SUPFAM" id="SSF52833">
    <property type="entry name" value="Thioredoxin-like"/>
    <property type="match status" value="1"/>
</dbReference>
<dbReference type="EMBL" id="JALBUU010000004">
    <property type="protein sequence ID" value="MCI0753800.1"/>
    <property type="molecule type" value="Genomic_DNA"/>
</dbReference>
<dbReference type="SFLD" id="SFLDS00019">
    <property type="entry name" value="Glutathione_Transferase_(cytos"/>
    <property type="match status" value="1"/>
</dbReference>
<feature type="domain" description="GST N-terminal" evidence="3">
    <location>
        <begin position="1"/>
        <end position="81"/>
    </location>
</feature>
<dbReference type="Proteomes" id="UP001201985">
    <property type="component" value="Unassembled WGS sequence"/>
</dbReference>
<evidence type="ECO:0000256" key="1">
    <source>
        <dbReference type="ARBA" id="ARBA00010007"/>
    </source>
</evidence>
<dbReference type="RefSeq" id="WP_120007985.1">
    <property type="nucleotide sequence ID" value="NZ_JALBUU010000004.1"/>
</dbReference>
<dbReference type="InterPro" id="IPR040079">
    <property type="entry name" value="Glutathione_S-Trfase"/>
</dbReference>
<evidence type="ECO:0000259" key="3">
    <source>
        <dbReference type="PROSITE" id="PS50404"/>
    </source>
</evidence>
<evidence type="ECO:0000313" key="5">
    <source>
        <dbReference type="EMBL" id="MCI0753800.1"/>
    </source>
</evidence>
<dbReference type="PROSITE" id="PS50404">
    <property type="entry name" value="GST_NTER"/>
    <property type="match status" value="1"/>
</dbReference>
<dbReference type="Pfam" id="PF13410">
    <property type="entry name" value="GST_C_2"/>
    <property type="match status" value="1"/>
</dbReference>
<dbReference type="SUPFAM" id="SSF47616">
    <property type="entry name" value="GST C-terminal domain-like"/>
    <property type="match status" value="1"/>
</dbReference>
<organism evidence="5 6">
    <name type="scientific">Teichococcus vastitatis</name>
    <dbReference type="NCBI Taxonomy" id="2307076"/>
    <lineage>
        <taxon>Bacteria</taxon>
        <taxon>Pseudomonadati</taxon>
        <taxon>Pseudomonadota</taxon>
        <taxon>Alphaproteobacteria</taxon>
        <taxon>Acetobacterales</taxon>
        <taxon>Roseomonadaceae</taxon>
        <taxon>Roseomonas</taxon>
    </lineage>
</organism>
<sequence>MRLFGYCSSPATQRIQIALALKGLDAPTVPSKLSRDGESGDVSLQPQAAGGPPVLQLADGTRLTQSLAILEWLEEIWPSPALLPPDPITRARVRSFAQVLSSEVHPLQSLRVLARCRDGGLLEGEAQACARQAIREGLDAGEALLTDSAGPFCFGDTPGLADLCLVPQLRMARHFGVHLAFPRLLAAEAACLTLPAFRQATLEPLHAV</sequence>
<dbReference type="PANTHER" id="PTHR42673:SF4">
    <property type="entry name" value="MALEYLACETOACETATE ISOMERASE"/>
    <property type="match status" value="1"/>
</dbReference>
<dbReference type="EC" id="5.2.1.2" evidence="5"/>
<dbReference type="Gene3D" id="3.40.30.10">
    <property type="entry name" value="Glutaredoxin"/>
    <property type="match status" value="1"/>
</dbReference>
<dbReference type="InterPro" id="IPR036249">
    <property type="entry name" value="Thioredoxin-like_sf"/>
</dbReference>
<dbReference type="InterPro" id="IPR004045">
    <property type="entry name" value="Glutathione_S-Trfase_N"/>
</dbReference>
<dbReference type="Pfam" id="PF13409">
    <property type="entry name" value="GST_N_2"/>
    <property type="match status" value="1"/>
</dbReference>
<evidence type="ECO:0000259" key="4">
    <source>
        <dbReference type="PROSITE" id="PS50405"/>
    </source>
</evidence>
<comment type="similarity">
    <text evidence="1">Belongs to the GST superfamily. Zeta family.</text>
</comment>
<accession>A0ABS9W3C9</accession>
<gene>
    <name evidence="5" type="primary">maiA</name>
    <name evidence="5" type="ORF">MON41_08505</name>
</gene>
<dbReference type="InterPro" id="IPR005955">
    <property type="entry name" value="GST_Zeta"/>
</dbReference>
<reference evidence="5 6" key="1">
    <citation type="submission" date="2022-03" db="EMBL/GenBank/DDBJ databases">
        <title>Complete genome analysis of Roseomonas KG 17.1 : a prolific producer of plant growth promoters.</title>
        <authorList>
            <person name="Saadouli I."/>
            <person name="Najjari A."/>
            <person name="Mosbah A."/>
            <person name="Ouzari H.I."/>
        </authorList>
    </citation>
    <scope>NUCLEOTIDE SEQUENCE [LARGE SCALE GENOMIC DNA]</scope>
    <source>
        <strain evidence="5 6">KG17-1</strain>
    </source>
</reference>
<feature type="region of interest" description="Disordered" evidence="2">
    <location>
        <begin position="30"/>
        <end position="51"/>
    </location>
</feature>
<name>A0ABS9W3C9_9PROT</name>